<dbReference type="RefSeq" id="YP_009340560.1">
    <property type="nucleotide sequence ID" value="NC_033377.1"/>
</dbReference>
<sequence>MTTFGSYKELFPKLFLIRFLCWFTNRKLGLSTSLTALSQGLVKETSLVLDTREVSADVKAEPHEFSCCNYDCTNYSQDCYNPVDYSRYSQNNGGCAEARDLDIPSPKGEKNGPVNGQRSSAFEKESLFPQTEDTLNKRVSTRETSRCPFLDPTRQARKCLHPQKLDPTRQARKCLHPQKEEFSTGHKSRCPFSYATRRARKCSQQWCSHPCRKFGFQYDSGSDYTKGYSSLFWELFHTSKREGVNWVEKTFTPIIKNRKLCRVAQLAVKDYLHEVVSHPEKEEGLQAKKLGFWHGTIQGLNTLERKLLN</sequence>
<dbReference type="EMBL" id="KY354229">
    <property type="protein sequence ID" value="APQ40133.1"/>
    <property type="molecule type" value="Genomic_DNA"/>
</dbReference>
<dbReference type="AlphaFoldDB" id="A0A1L6BVV7"/>
<feature type="region of interest" description="Disordered" evidence="1">
    <location>
        <begin position="99"/>
        <end position="127"/>
    </location>
</feature>
<geneLocation type="plastid" evidence="2"/>
<evidence type="ECO:0000313" key="2">
    <source>
        <dbReference type="EMBL" id="APQ40133.1"/>
    </source>
</evidence>
<feature type="compositionally biased region" description="Basic and acidic residues" evidence="1">
    <location>
        <begin position="99"/>
        <end position="110"/>
    </location>
</feature>
<organism evidence="2">
    <name type="scientific">Wimmerella hederacea</name>
    <dbReference type="NCBI Taxonomy" id="1929860"/>
    <lineage>
        <taxon>Eukaryota</taxon>
        <taxon>Viridiplantae</taxon>
        <taxon>Streptophyta</taxon>
        <taxon>Embryophyta</taxon>
        <taxon>Tracheophyta</taxon>
        <taxon>Spermatophyta</taxon>
        <taxon>Magnoliopsida</taxon>
        <taxon>eudicotyledons</taxon>
        <taxon>Gunneridae</taxon>
        <taxon>Pentapetalae</taxon>
        <taxon>asterids</taxon>
        <taxon>campanulids</taxon>
        <taxon>Asterales</taxon>
        <taxon>Campanulaceae</taxon>
        <taxon>Wimmerella</taxon>
    </lineage>
</organism>
<gene>
    <name evidence="2" type="primary">ORF309</name>
    <name evidence="2" type="ORF">Wi_hed1Pt0115</name>
</gene>
<accession>A0A1L6BVV7</accession>
<reference evidence="2" key="2">
    <citation type="journal article" date="2017" name="Am. J. Bot.">
        <title>The East Asian origin of the giant lobelias.</title>
        <authorList>
            <person name="Knox E.B."/>
            <person name="Li C."/>
        </authorList>
    </citation>
    <scope>NUCLEOTIDE SEQUENCE</scope>
</reference>
<name>A0A1L6BVV7_9ASTR</name>
<dbReference type="GeneID" id="30861408"/>
<protein>
    <submittedName>
        <fullName evidence="2">Uncharacterized protein</fullName>
    </submittedName>
</protein>
<proteinExistence type="predicted"/>
<keyword evidence="2" id="KW-0934">Plastid</keyword>
<evidence type="ECO:0000256" key="1">
    <source>
        <dbReference type="SAM" id="MobiDB-lite"/>
    </source>
</evidence>
<reference evidence="2" key="1">
    <citation type="journal article" date="2014" name="Proc. Natl. Acad. Sci. U.S.A.">
        <title>The dynamic history of plastid genomes in the Campanulaceae sensu lato is unique among angiosperms.</title>
        <authorList>
            <person name="Knox E.B."/>
        </authorList>
    </citation>
    <scope>NUCLEOTIDE SEQUENCE</scope>
</reference>